<evidence type="ECO:0000256" key="3">
    <source>
        <dbReference type="ARBA" id="ARBA00022692"/>
    </source>
</evidence>
<feature type="transmembrane region" description="Helical" evidence="6">
    <location>
        <begin position="38"/>
        <end position="58"/>
    </location>
</feature>
<feature type="transmembrane region" description="Helical" evidence="6">
    <location>
        <begin position="87"/>
        <end position="107"/>
    </location>
</feature>
<evidence type="ECO:0008006" key="9">
    <source>
        <dbReference type="Google" id="ProtNLM"/>
    </source>
</evidence>
<accession>A0A2R6BCM1</accession>
<reference evidence="7 8" key="1">
    <citation type="submission" date="2017-04" db="EMBL/GenBank/DDBJ databases">
        <title>Novel microbial lineages endemic to geothermal iron-oxide mats fill important gaps in the evolutionary history of Archaea.</title>
        <authorList>
            <person name="Jay Z.J."/>
            <person name="Beam J.P."/>
            <person name="Dlakic M."/>
            <person name="Rusch D.B."/>
            <person name="Kozubal M.A."/>
            <person name="Inskeep W.P."/>
        </authorList>
    </citation>
    <scope>NUCLEOTIDE SEQUENCE [LARGE SCALE GENOMIC DNA]</scope>
    <source>
        <strain evidence="7">ECH_B_SAG-C16</strain>
    </source>
</reference>
<feature type="transmembrane region" description="Helical" evidence="6">
    <location>
        <begin position="279"/>
        <end position="298"/>
    </location>
</feature>
<keyword evidence="5 6" id="KW-0472">Membrane</keyword>
<dbReference type="GO" id="GO:0005886">
    <property type="term" value="C:plasma membrane"/>
    <property type="evidence" value="ECO:0007669"/>
    <property type="project" value="UniProtKB-SubCell"/>
</dbReference>
<comment type="caution">
    <text evidence="7">The sequence shown here is derived from an EMBL/GenBank/DDBJ whole genome shotgun (WGS) entry which is preliminary data.</text>
</comment>
<evidence type="ECO:0000256" key="5">
    <source>
        <dbReference type="ARBA" id="ARBA00023136"/>
    </source>
</evidence>
<keyword evidence="3 6" id="KW-0812">Transmembrane</keyword>
<dbReference type="GO" id="GO:0015658">
    <property type="term" value="F:branched-chain amino acid transmembrane transporter activity"/>
    <property type="evidence" value="ECO:0007669"/>
    <property type="project" value="InterPro"/>
</dbReference>
<dbReference type="Pfam" id="PF02653">
    <property type="entry name" value="BPD_transp_2"/>
    <property type="match status" value="1"/>
</dbReference>
<evidence type="ECO:0000256" key="6">
    <source>
        <dbReference type="SAM" id="Phobius"/>
    </source>
</evidence>
<comment type="subcellular location">
    <subcellularLocation>
        <location evidence="1">Cell membrane</location>
        <topology evidence="1">Multi-pass membrane protein</topology>
    </subcellularLocation>
</comment>
<evidence type="ECO:0000256" key="1">
    <source>
        <dbReference type="ARBA" id="ARBA00004651"/>
    </source>
</evidence>
<evidence type="ECO:0000313" key="8">
    <source>
        <dbReference type="Proteomes" id="UP000240681"/>
    </source>
</evidence>
<proteinExistence type="predicted"/>
<dbReference type="InterPro" id="IPR001851">
    <property type="entry name" value="ABC_transp_permease"/>
</dbReference>
<dbReference type="EMBL" id="NEXK01000046">
    <property type="protein sequence ID" value="PSN96372.1"/>
    <property type="molecule type" value="Genomic_DNA"/>
</dbReference>
<feature type="transmembrane region" description="Helical" evidence="6">
    <location>
        <begin position="119"/>
        <end position="138"/>
    </location>
</feature>
<dbReference type="PANTHER" id="PTHR30482:SF1">
    <property type="entry name" value="BRANCHED-CHAIN AMINO ACID TRANSPORT PERMEASE PROTEIN LIVM-RELATED"/>
    <property type="match status" value="1"/>
</dbReference>
<feature type="transmembrane region" description="Helical" evidence="6">
    <location>
        <begin position="255"/>
        <end position="272"/>
    </location>
</feature>
<feature type="transmembrane region" description="Helical" evidence="6">
    <location>
        <begin position="6"/>
        <end position="26"/>
    </location>
</feature>
<organism evidence="7 8">
    <name type="scientific">Candidatus Marsarchaeota G2 archaeon ECH_B_SAG-C16</name>
    <dbReference type="NCBI Taxonomy" id="1978163"/>
    <lineage>
        <taxon>Archaea</taxon>
        <taxon>Candidatus Marsarchaeota</taxon>
        <taxon>Candidatus Marsarchaeota group 2</taxon>
    </lineage>
</organism>
<name>A0A2R6BCM1_9ARCH</name>
<evidence type="ECO:0000313" key="7">
    <source>
        <dbReference type="EMBL" id="PSN96372.1"/>
    </source>
</evidence>
<dbReference type="CDD" id="cd06581">
    <property type="entry name" value="TM_PBP1_LivM_like"/>
    <property type="match status" value="1"/>
</dbReference>
<evidence type="ECO:0000256" key="4">
    <source>
        <dbReference type="ARBA" id="ARBA00022989"/>
    </source>
</evidence>
<dbReference type="PANTHER" id="PTHR30482">
    <property type="entry name" value="HIGH-AFFINITY BRANCHED-CHAIN AMINO ACID TRANSPORT SYSTEM PERMEASE"/>
    <property type="match status" value="1"/>
</dbReference>
<gene>
    <name evidence="7" type="ORF">B9Q09_02215</name>
</gene>
<dbReference type="Proteomes" id="UP000240681">
    <property type="component" value="Unassembled WGS sequence"/>
</dbReference>
<feature type="transmembrane region" description="Helical" evidence="6">
    <location>
        <begin position="228"/>
        <end position="249"/>
    </location>
</feature>
<evidence type="ECO:0000256" key="2">
    <source>
        <dbReference type="ARBA" id="ARBA00022475"/>
    </source>
</evidence>
<keyword evidence="2" id="KW-1003">Cell membrane</keyword>
<dbReference type="AlphaFoldDB" id="A0A2R6BCM1"/>
<sequence length="356" mass="38675">MSGFFISLVSSLGIYIILTLSLNLEYGYGGQPNFGQALFYGMGAFMTAILTSNLLFVFTHHPLANICTITSLVQRESIAASNPVATLLAWAISGLVSVLVGALIGFAASYPALRVREEWYLAMVLLVAAQIFTIIFSYDASLGCGFDGIAGISNPFAWLTSTSIPILNSNYAFPSIYAGVIALFAYLCYTLTERLTNSPFGRQLKAVRDDWLAASTLGINVNAIRAQVMVIGSAMASLAGWLYVYYIGVANTADYTSTFTFSIWVMMILGGYANNRGAITGALVLTLINELTLVGSTLVQTYIPGFNPNIVNYSKYLLESLLLLILLIYRPKGLLKESRIRTPAYTVFEDGEKNSE</sequence>
<keyword evidence="4 6" id="KW-1133">Transmembrane helix</keyword>
<dbReference type="InterPro" id="IPR043428">
    <property type="entry name" value="LivM-like"/>
</dbReference>
<protein>
    <recommendedName>
        <fullName evidence="9">Branched-chain amino acid ABC transporter permease</fullName>
    </recommendedName>
</protein>
<feature type="transmembrane region" description="Helical" evidence="6">
    <location>
        <begin position="171"/>
        <end position="192"/>
    </location>
</feature>